<dbReference type="Proteomes" id="UP000837857">
    <property type="component" value="Chromosome 25"/>
</dbReference>
<dbReference type="EMBL" id="OW152837">
    <property type="protein sequence ID" value="CAH2057932.1"/>
    <property type="molecule type" value="Genomic_DNA"/>
</dbReference>
<gene>
    <name evidence="2" type="ORF">IPOD504_LOCUS10367</name>
</gene>
<organism evidence="2 3">
    <name type="scientific">Iphiclides podalirius</name>
    <name type="common">scarce swallowtail</name>
    <dbReference type="NCBI Taxonomy" id="110791"/>
    <lineage>
        <taxon>Eukaryota</taxon>
        <taxon>Metazoa</taxon>
        <taxon>Ecdysozoa</taxon>
        <taxon>Arthropoda</taxon>
        <taxon>Hexapoda</taxon>
        <taxon>Insecta</taxon>
        <taxon>Pterygota</taxon>
        <taxon>Neoptera</taxon>
        <taxon>Endopterygota</taxon>
        <taxon>Lepidoptera</taxon>
        <taxon>Glossata</taxon>
        <taxon>Ditrysia</taxon>
        <taxon>Papilionoidea</taxon>
        <taxon>Papilionidae</taxon>
        <taxon>Papilioninae</taxon>
        <taxon>Iphiclides</taxon>
    </lineage>
</organism>
<sequence>MHPIARVGGEGARATPCVDSNGAQRYYYQQQTQRIGMIPRDTQRDDPNGVVGSVPASCAKGSGFNPH</sequence>
<proteinExistence type="predicted"/>
<evidence type="ECO:0000256" key="1">
    <source>
        <dbReference type="SAM" id="MobiDB-lite"/>
    </source>
</evidence>
<evidence type="ECO:0000313" key="3">
    <source>
        <dbReference type="Proteomes" id="UP000837857"/>
    </source>
</evidence>
<feature type="region of interest" description="Disordered" evidence="1">
    <location>
        <begin position="39"/>
        <end position="67"/>
    </location>
</feature>
<feature type="non-terminal residue" evidence="2">
    <location>
        <position position="67"/>
    </location>
</feature>
<protein>
    <submittedName>
        <fullName evidence="2">Uncharacterized protein</fullName>
    </submittedName>
</protein>
<evidence type="ECO:0000313" key="2">
    <source>
        <dbReference type="EMBL" id="CAH2057932.1"/>
    </source>
</evidence>
<reference evidence="2" key="1">
    <citation type="submission" date="2022-03" db="EMBL/GenBank/DDBJ databases">
        <authorList>
            <person name="Martin H S."/>
        </authorList>
    </citation>
    <scope>NUCLEOTIDE SEQUENCE</scope>
</reference>
<accession>A0ABN8II87</accession>
<name>A0ABN8II87_9NEOP</name>
<keyword evidence="3" id="KW-1185">Reference proteome</keyword>